<reference evidence="8 9" key="1">
    <citation type="journal article" date="2018" name="Sci. Rep.">
        <title>Genomic signatures of local adaptation to the degree of environmental predictability in rotifers.</title>
        <authorList>
            <person name="Franch-Gras L."/>
            <person name="Hahn C."/>
            <person name="Garcia-Roger E.M."/>
            <person name="Carmona M.J."/>
            <person name="Serra M."/>
            <person name="Gomez A."/>
        </authorList>
    </citation>
    <scope>NUCLEOTIDE SEQUENCE [LARGE SCALE GENOMIC DNA]</scope>
    <source>
        <strain evidence="8">HYR1</strain>
    </source>
</reference>
<dbReference type="OrthoDB" id="66881at2759"/>
<dbReference type="STRING" id="10195.A0A3M7P820"/>
<keyword evidence="5 6" id="KW-0560">Oxidoreductase</keyword>
<dbReference type="AlphaFoldDB" id="A0A3M7P820"/>
<evidence type="ECO:0000256" key="6">
    <source>
        <dbReference type="PIRNR" id="PIRNR000332"/>
    </source>
</evidence>
<keyword evidence="6 7" id="KW-0503">Monooxygenase</keyword>
<dbReference type="Gene3D" id="3.50.50.60">
    <property type="entry name" value="FAD/NAD(P)-binding domain"/>
    <property type="match status" value="2"/>
</dbReference>
<dbReference type="InterPro" id="IPR036188">
    <property type="entry name" value="FAD/NAD-bd_sf"/>
</dbReference>
<dbReference type="EC" id="1.-.-.-" evidence="7"/>
<keyword evidence="2 6" id="KW-0285">Flavoprotein</keyword>
<comment type="similarity">
    <text evidence="1 6 7">Belongs to the FMO family.</text>
</comment>
<sequence>MSGKKIAIIGAGKAGLVSAKYALENQLKPVVFEQTKQVGGLWSRNNGTAIWDGLFTNISKYTMMFHDFPWPKDSTVFNRAEDVQHYLKSYANQFKVFDHIKFDARVESVRKLLNNKWEVRTNSKSEVFDFLIFSPGLHSKPRIPFAKNSSKFKGLAIHSSEFRLNDPRLKDKRVLVLGCSLSGTEIASLLVGHAKTVTNIYPRTYLITPRLVKYKLSSDSTHGTLYKILPTDLFFNRRVFNYPDPKLGQNEVKQIKLDTFKRLFPYQTNKDSSHPDLYVDLDKPGQDILIAISDYYLAHVQKGKIKPIRSKIEEFEENSVKLENGLNVDCDAIVYCTGYDISNDILDESILETVKYDKTDHKYSLLLYKCTFHPDLKNFAMIGQTDGSFYTGDELQAYWANRVFNGKISLPSRDVMLNEIQKEEQKRNKNRRSQYPYGNYTVMVDKLAKECGLLPNFEAIKKQDEHLYELLWNSGVNSNSFFLEKNMSINIMNEIFEMNSREFVFEKNFDQITLEDMVAEYSKYYKLPKNLFKNK</sequence>
<dbReference type="InterPro" id="IPR050346">
    <property type="entry name" value="FMO-like"/>
</dbReference>
<evidence type="ECO:0000256" key="3">
    <source>
        <dbReference type="ARBA" id="ARBA00022827"/>
    </source>
</evidence>
<evidence type="ECO:0000256" key="1">
    <source>
        <dbReference type="ARBA" id="ARBA00009183"/>
    </source>
</evidence>
<name>A0A3M7P820_BRAPC</name>
<dbReference type="Pfam" id="PF00743">
    <property type="entry name" value="FMO-like"/>
    <property type="match status" value="1"/>
</dbReference>
<keyword evidence="6" id="KW-0472">Membrane</keyword>
<evidence type="ECO:0000313" key="8">
    <source>
        <dbReference type="EMBL" id="RMZ95236.1"/>
    </source>
</evidence>
<keyword evidence="4 6" id="KW-0521">NADP</keyword>
<dbReference type="GO" id="GO:0004499">
    <property type="term" value="F:N,N-dimethylaniline monooxygenase activity"/>
    <property type="evidence" value="ECO:0007669"/>
    <property type="project" value="UniProtKB-UniRule"/>
</dbReference>
<dbReference type="InterPro" id="IPR020946">
    <property type="entry name" value="Flavin_mOase-like"/>
</dbReference>
<dbReference type="SUPFAM" id="SSF51905">
    <property type="entry name" value="FAD/NAD(P)-binding domain"/>
    <property type="match status" value="2"/>
</dbReference>
<gene>
    <name evidence="8" type="ORF">BpHYR1_021306</name>
</gene>
<proteinExistence type="inferred from homology"/>
<dbReference type="GO" id="GO:0005789">
    <property type="term" value="C:endoplasmic reticulum membrane"/>
    <property type="evidence" value="ECO:0007669"/>
    <property type="project" value="UniProtKB-SubCell"/>
</dbReference>
<comment type="cofactor">
    <cofactor evidence="6 7">
        <name>FAD</name>
        <dbReference type="ChEBI" id="CHEBI:57692"/>
    </cofactor>
</comment>
<dbReference type="Proteomes" id="UP000276133">
    <property type="component" value="Unassembled WGS sequence"/>
</dbReference>
<keyword evidence="6" id="KW-0256">Endoplasmic reticulum</keyword>
<keyword evidence="9" id="KW-1185">Reference proteome</keyword>
<dbReference type="PRINTS" id="PR00370">
    <property type="entry name" value="FMOXYGENASE"/>
</dbReference>
<comment type="subcellular location">
    <subcellularLocation>
        <location evidence="6">Endoplasmic reticulum membrane</location>
    </subcellularLocation>
</comment>
<evidence type="ECO:0000313" key="9">
    <source>
        <dbReference type="Proteomes" id="UP000276133"/>
    </source>
</evidence>
<dbReference type="InterPro" id="IPR000960">
    <property type="entry name" value="Flavin_mOase"/>
</dbReference>
<accession>A0A3M7P820</accession>
<evidence type="ECO:0000256" key="5">
    <source>
        <dbReference type="ARBA" id="ARBA00023002"/>
    </source>
</evidence>
<dbReference type="EMBL" id="REGN01012489">
    <property type="protein sequence ID" value="RMZ95236.1"/>
    <property type="molecule type" value="Genomic_DNA"/>
</dbReference>
<dbReference type="GO" id="GO:0050660">
    <property type="term" value="F:flavin adenine dinucleotide binding"/>
    <property type="evidence" value="ECO:0007669"/>
    <property type="project" value="InterPro"/>
</dbReference>
<dbReference type="PANTHER" id="PTHR23023">
    <property type="entry name" value="DIMETHYLANILINE MONOOXYGENASE"/>
    <property type="match status" value="1"/>
</dbReference>
<dbReference type="GO" id="GO:0050661">
    <property type="term" value="F:NADP binding"/>
    <property type="evidence" value="ECO:0007669"/>
    <property type="project" value="InterPro"/>
</dbReference>
<evidence type="ECO:0000256" key="7">
    <source>
        <dbReference type="RuleBase" id="RU361177"/>
    </source>
</evidence>
<organism evidence="8 9">
    <name type="scientific">Brachionus plicatilis</name>
    <name type="common">Marine rotifer</name>
    <name type="synonym">Brachionus muelleri</name>
    <dbReference type="NCBI Taxonomy" id="10195"/>
    <lineage>
        <taxon>Eukaryota</taxon>
        <taxon>Metazoa</taxon>
        <taxon>Spiralia</taxon>
        <taxon>Gnathifera</taxon>
        <taxon>Rotifera</taxon>
        <taxon>Eurotatoria</taxon>
        <taxon>Monogononta</taxon>
        <taxon>Pseudotrocha</taxon>
        <taxon>Ploima</taxon>
        <taxon>Brachionidae</taxon>
        <taxon>Brachionus</taxon>
    </lineage>
</organism>
<protein>
    <recommendedName>
        <fullName evidence="7">Flavin-containing monooxygenase</fullName>
        <ecNumber evidence="7">1.-.-.-</ecNumber>
    </recommendedName>
</protein>
<evidence type="ECO:0000256" key="2">
    <source>
        <dbReference type="ARBA" id="ARBA00022630"/>
    </source>
</evidence>
<keyword evidence="3 6" id="KW-0274">FAD</keyword>
<comment type="caution">
    <text evidence="8">The sequence shown here is derived from an EMBL/GenBank/DDBJ whole genome shotgun (WGS) entry which is preliminary data.</text>
</comment>
<evidence type="ECO:0000256" key="4">
    <source>
        <dbReference type="ARBA" id="ARBA00022857"/>
    </source>
</evidence>
<dbReference type="PIRSF" id="PIRSF000332">
    <property type="entry name" value="FMO"/>
    <property type="match status" value="1"/>
</dbReference>